<evidence type="ECO:0000256" key="3">
    <source>
        <dbReference type="PIRNR" id="PIRNR006223"/>
    </source>
</evidence>
<dbReference type="Gene3D" id="3.30.1420.10">
    <property type="match status" value="1"/>
</dbReference>
<dbReference type="SUPFAM" id="SSF69721">
    <property type="entry name" value="DsrC, the gamma subunit of dissimilatory sulfite reductase"/>
    <property type="match status" value="1"/>
</dbReference>
<dbReference type="GO" id="GO:0097163">
    <property type="term" value="F:sulfur carrier activity"/>
    <property type="evidence" value="ECO:0007669"/>
    <property type="project" value="TreeGrafter"/>
</dbReference>
<evidence type="ECO:0000313" key="5">
    <source>
        <dbReference type="EMBL" id="PZN79811.1"/>
    </source>
</evidence>
<dbReference type="PIRSF" id="PIRSF006223">
    <property type="entry name" value="DsrC_TusE"/>
    <property type="match status" value="1"/>
</dbReference>
<dbReference type="AlphaFoldDB" id="A0A2W4R6U2"/>
<dbReference type="GO" id="GO:0005737">
    <property type="term" value="C:cytoplasm"/>
    <property type="evidence" value="ECO:0007669"/>
    <property type="project" value="UniProtKB-SubCell"/>
</dbReference>
<comment type="subcellular location">
    <subcellularLocation>
        <location evidence="1">Cytoplasm</location>
    </subcellularLocation>
</comment>
<organism evidence="5 6">
    <name type="scientific">Candidatus Methylumidiphilus alinenensis</name>
    <dbReference type="NCBI Taxonomy" id="2202197"/>
    <lineage>
        <taxon>Bacteria</taxon>
        <taxon>Pseudomonadati</taxon>
        <taxon>Pseudomonadota</taxon>
        <taxon>Gammaproteobacteria</taxon>
        <taxon>Methylococcales</taxon>
        <taxon>Candidatus Methylumidiphilus</taxon>
    </lineage>
</organism>
<dbReference type="EMBL" id="QJPH01000292">
    <property type="protein sequence ID" value="PZN79811.1"/>
    <property type="molecule type" value="Genomic_DNA"/>
</dbReference>
<accession>A0A2W4R6U2</accession>
<comment type="similarity">
    <text evidence="3">Belongs to the dsrC/tusE family.</text>
</comment>
<dbReference type="NCBIfam" id="TIGR03342">
    <property type="entry name" value="dsrC_tusE_dsvC"/>
    <property type="match status" value="1"/>
</dbReference>
<dbReference type="InterPro" id="IPR042072">
    <property type="entry name" value="DsrC-like_C"/>
</dbReference>
<dbReference type="PANTHER" id="PTHR37010">
    <property type="entry name" value="SULFURTRANSFERASE TUSE"/>
    <property type="match status" value="1"/>
</dbReference>
<reference evidence="5 6" key="1">
    <citation type="journal article" date="2018" name="Aquat. Microb. Ecol.">
        <title>Gammaproteobacterial methanotrophs dominate.</title>
        <authorList>
            <person name="Rissanen A.J."/>
            <person name="Saarenheimo J."/>
            <person name="Tiirola M."/>
            <person name="Peura S."/>
            <person name="Aalto S.L."/>
            <person name="Karvinen A."/>
            <person name="Nykanen H."/>
        </authorList>
    </citation>
    <scope>NUCLEOTIDE SEQUENCE [LARGE SCALE GENOMIC DNA]</scope>
    <source>
        <strain evidence="5">AMbin10</strain>
    </source>
</reference>
<dbReference type="Pfam" id="PF04358">
    <property type="entry name" value="DsrC"/>
    <property type="match status" value="1"/>
</dbReference>
<dbReference type="Proteomes" id="UP000249396">
    <property type="component" value="Unassembled WGS sequence"/>
</dbReference>
<keyword evidence="2" id="KW-0963">Cytoplasm</keyword>
<dbReference type="EC" id="2.8.1.-" evidence="3"/>
<dbReference type="PANTHER" id="PTHR37010:SF1">
    <property type="entry name" value="SULFURTRANSFERASE TUSE"/>
    <property type="match status" value="1"/>
</dbReference>
<name>A0A2W4R6U2_9GAMM</name>
<gene>
    <name evidence="5" type="ORF">DM484_10725</name>
</gene>
<dbReference type="Gene3D" id="1.10.10.370">
    <property type="entry name" value="DsrC-like protein, C-terminal domain"/>
    <property type="match status" value="1"/>
</dbReference>
<evidence type="ECO:0000313" key="6">
    <source>
        <dbReference type="Proteomes" id="UP000249396"/>
    </source>
</evidence>
<dbReference type="InterPro" id="IPR025526">
    <property type="entry name" value="DsrC-like_dom_sf"/>
</dbReference>
<feature type="active site" description="Cysteine persulfide intermediate" evidence="4">
    <location>
        <position position="107"/>
    </location>
</feature>
<dbReference type="GO" id="GO:0002143">
    <property type="term" value="P:tRNA wobble position uridine thiolation"/>
    <property type="evidence" value="ECO:0007669"/>
    <property type="project" value="TreeGrafter"/>
</dbReference>
<evidence type="ECO:0000256" key="2">
    <source>
        <dbReference type="ARBA" id="ARBA00022490"/>
    </source>
</evidence>
<dbReference type="InterPro" id="IPR007453">
    <property type="entry name" value="DsrC/TusE"/>
</dbReference>
<dbReference type="InterPro" id="IPR043163">
    <property type="entry name" value="DsrC-like_N"/>
</dbReference>
<comment type="caution">
    <text evidence="5">The sequence shown here is derived from an EMBL/GenBank/DDBJ whole genome shotgun (WGS) entry which is preliminary data.</text>
</comment>
<evidence type="ECO:0000256" key="1">
    <source>
        <dbReference type="ARBA" id="ARBA00004496"/>
    </source>
</evidence>
<protein>
    <recommendedName>
        <fullName evidence="3">Sulfurtransferase</fullName>
        <ecNumber evidence="3">2.8.1.-</ecNumber>
    </recommendedName>
</protein>
<evidence type="ECO:0000256" key="4">
    <source>
        <dbReference type="PIRSR" id="PIRSR006223-50"/>
    </source>
</evidence>
<comment type="function">
    <text evidence="3">Part of a sulfur-relay system.</text>
</comment>
<dbReference type="GO" id="GO:0016740">
    <property type="term" value="F:transferase activity"/>
    <property type="evidence" value="ECO:0007669"/>
    <property type="project" value="UniProtKB-KW"/>
</dbReference>
<sequence length="108" mass="12337">MELNGRSLELTDSGFLSDTSDWDETVAEALAMRSQIRLTAAHWEIIRFLRDYYCKFQHLPNARMFVKAVQKQFGEAKGNSRYLHKLFPESAVRYACLIAGLPKPPGCL</sequence>
<proteinExistence type="inferred from homology"/>
<keyword evidence="3 5" id="KW-0808">Transferase</keyword>